<sequence length="482" mass="51780">MARVFPSQSLRARLVTAFLAVSALSALITAALTFREGREAILQRTQATAVHDLRAQIDSLAPDLPFPPRTQDLQNFALQLDRAGGSRNWRTSVSYQDGPAVPEHPPDGRSVVTDALRTAVRRQNAPQFQRVDSGGRPWLAIGMPVTFAGSGHKPSGLDVYAEFSLNDERGDIDSLVTAAQSGVAPALALAVVPALFAARRVLRPVRRLRQAAEKITSGALDTRLPVTGHDELADLTRTFNVMAASLEKDDRELRRMEANARRFAADVSHELRTPLAAMSAVTGVLDEDADRLPSDTADAVRLISSETTKLTRLVADLMEVSRFDAGAAALHTDEVDLAVTVRKSLQARGWEDRVTADLPPGVRVRLDPRRMDVVIANLVGNALRHGGAPVHVLARVADDRLLIDVEDNGPGIDPDALPHVFDRFYKADAARTRSEGSGLGLAIARENVLLHHGTLTAANRPGGGAVFTVSLPLTAGEAGEES</sequence>
<dbReference type="FunFam" id="1.10.287.130:FF:000010">
    <property type="entry name" value="Two-component sensor histidine kinase"/>
    <property type="match status" value="1"/>
</dbReference>
<feature type="domain" description="Histidine kinase" evidence="12">
    <location>
        <begin position="266"/>
        <end position="475"/>
    </location>
</feature>
<evidence type="ECO:0000256" key="4">
    <source>
        <dbReference type="ARBA" id="ARBA00022553"/>
    </source>
</evidence>
<dbReference type="Pfam" id="PF00672">
    <property type="entry name" value="HAMP"/>
    <property type="match status" value="1"/>
</dbReference>
<dbReference type="SMART" id="SM00388">
    <property type="entry name" value="HisKA"/>
    <property type="match status" value="1"/>
</dbReference>
<dbReference type="PANTHER" id="PTHR45436:SF5">
    <property type="entry name" value="SENSOR HISTIDINE KINASE TRCS"/>
    <property type="match status" value="1"/>
</dbReference>
<protein>
    <recommendedName>
        <fullName evidence="3">histidine kinase</fullName>
        <ecNumber evidence="3">2.7.13.3</ecNumber>
    </recommendedName>
</protein>
<keyword evidence="9" id="KW-0902">Two-component regulatory system</keyword>
<keyword evidence="4" id="KW-0597">Phosphoprotein</keyword>
<dbReference type="GO" id="GO:0000155">
    <property type="term" value="F:phosphorelay sensor kinase activity"/>
    <property type="evidence" value="ECO:0007669"/>
    <property type="project" value="InterPro"/>
</dbReference>
<feature type="domain" description="HAMP" evidence="13">
    <location>
        <begin position="199"/>
        <end position="251"/>
    </location>
</feature>
<evidence type="ECO:0000259" key="13">
    <source>
        <dbReference type="PROSITE" id="PS50885"/>
    </source>
</evidence>
<keyword evidence="5 14" id="KW-0808">Transferase</keyword>
<dbReference type="PROSITE" id="PS50109">
    <property type="entry name" value="HIS_KIN"/>
    <property type="match status" value="1"/>
</dbReference>
<evidence type="ECO:0000256" key="8">
    <source>
        <dbReference type="ARBA" id="ARBA00022989"/>
    </source>
</evidence>
<comment type="caution">
    <text evidence="14">The sequence shown here is derived from an EMBL/GenBank/DDBJ whole genome shotgun (WGS) entry which is preliminary data.</text>
</comment>
<keyword evidence="8" id="KW-1133">Transmembrane helix</keyword>
<dbReference type="SUPFAM" id="SSF158472">
    <property type="entry name" value="HAMP domain-like"/>
    <property type="match status" value="1"/>
</dbReference>
<dbReference type="RefSeq" id="WP_184348061.1">
    <property type="nucleotide sequence ID" value="NZ_JACHJH010000002.1"/>
</dbReference>
<evidence type="ECO:0000256" key="3">
    <source>
        <dbReference type="ARBA" id="ARBA00012438"/>
    </source>
</evidence>
<keyword evidence="7 14" id="KW-0418">Kinase</keyword>
<comment type="subcellular location">
    <subcellularLocation>
        <location evidence="2">Cell membrane</location>
    </subcellularLocation>
</comment>
<dbReference type="InterPro" id="IPR036097">
    <property type="entry name" value="HisK_dim/P_sf"/>
</dbReference>
<organism evidence="14 15">
    <name type="scientific">Streptomyces olivoverticillatus</name>
    <dbReference type="NCBI Taxonomy" id="66427"/>
    <lineage>
        <taxon>Bacteria</taxon>
        <taxon>Bacillati</taxon>
        <taxon>Actinomycetota</taxon>
        <taxon>Actinomycetes</taxon>
        <taxon>Kitasatosporales</taxon>
        <taxon>Streptomycetaceae</taxon>
        <taxon>Streptomyces</taxon>
    </lineage>
</organism>
<evidence type="ECO:0000256" key="9">
    <source>
        <dbReference type="ARBA" id="ARBA00023012"/>
    </source>
</evidence>
<dbReference type="Pfam" id="PF00512">
    <property type="entry name" value="HisKA"/>
    <property type="match status" value="1"/>
</dbReference>
<dbReference type="SMART" id="SM00387">
    <property type="entry name" value="HATPase_c"/>
    <property type="match status" value="1"/>
</dbReference>
<proteinExistence type="predicted"/>
<name>A0A7W7PLF0_9ACTN</name>
<evidence type="ECO:0000256" key="5">
    <source>
        <dbReference type="ARBA" id="ARBA00022679"/>
    </source>
</evidence>
<dbReference type="CDD" id="cd06225">
    <property type="entry name" value="HAMP"/>
    <property type="match status" value="1"/>
</dbReference>
<evidence type="ECO:0000256" key="2">
    <source>
        <dbReference type="ARBA" id="ARBA00004236"/>
    </source>
</evidence>
<evidence type="ECO:0000256" key="1">
    <source>
        <dbReference type="ARBA" id="ARBA00000085"/>
    </source>
</evidence>
<dbReference type="CDD" id="cd00075">
    <property type="entry name" value="HATPase"/>
    <property type="match status" value="1"/>
</dbReference>
<evidence type="ECO:0000313" key="15">
    <source>
        <dbReference type="Proteomes" id="UP000556084"/>
    </source>
</evidence>
<dbReference type="EC" id="2.7.13.3" evidence="3"/>
<dbReference type="AlphaFoldDB" id="A0A7W7PLF0"/>
<dbReference type="InterPro" id="IPR004358">
    <property type="entry name" value="Sig_transdc_His_kin-like_C"/>
</dbReference>
<dbReference type="InterPro" id="IPR036890">
    <property type="entry name" value="HATPase_C_sf"/>
</dbReference>
<dbReference type="InterPro" id="IPR003661">
    <property type="entry name" value="HisK_dim/P_dom"/>
</dbReference>
<dbReference type="PRINTS" id="PR00344">
    <property type="entry name" value="BCTRLSENSOR"/>
</dbReference>
<keyword evidence="6" id="KW-0812">Transmembrane</keyword>
<dbReference type="SUPFAM" id="SSF47384">
    <property type="entry name" value="Homodimeric domain of signal transducing histidine kinase"/>
    <property type="match status" value="1"/>
</dbReference>
<dbReference type="InterPro" id="IPR050428">
    <property type="entry name" value="TCS_sensor_his_kinase"/>
</dbReference>
<dbReference type="InterPro" id="IPR003594">
    <property type="entry name" value="HATPase_dom"/>
</dbReference>
<keyword evidence="10" id="KW-0472">Membrane</keyword>
<dbReference type="PROSITE" id="PS50885">
    <property type="entry name" value="HAMP"/>
    <property type="match status" value="1"/>
</dbReference>
<gene>
    <name evidence="14" type="ORF">FHS39_001771</name>
</gene>
<dbReference type="SMART" id="SM00304">
    <property type="entry name" value="HAMP"/>
    <property type="match status" value="1"/>
</dbReference>
<dbReference type="GO" id="GO:0005886">
    <property type="term" value="C:plasma membrane"/>
    <property type="evidence" value="ECO:0007669"/>
    <property type="project" value="UniProtKB-SubCell"/>
</dbReference>
<comment type="catalytic activity">
    <reaction evidence="1">
        <text>ATP + protein L-histidine = ADP + protein N-phospho-L-histidine.</text>
        <dbReference type="EC" id="2.7.13.3"/>
    </reaction>
</comment>
<dbReference type="Gene3D" id="1.10.287.130">
    <property type="match status" value="1"/>
</dbReference>
<evidence type="ECO:0000256" key="10">
    <source>
        <dbReference type="ARBA" id="ARBA00023136"/>
    </source>
</evidence>
<keyword evidence="15" id="KW-1185">Reference proteome</keyword>
<accession>A0A7W7PLF0</accession>
<dbReference type="Pfam" id="PF02518">
    <property type="entry name" value="HATPase_c"/>
    <property type="match status" value="1"/>
</dbReference>
<evidence type="ECO:0000313" key="14">
    <source>
        <dbReference type="EMBL" id="MBB4892760.1"/>
    </source>
</evidence>
<dbReference type="InterPro" id="IPR005467">
    <property type="entry name" value="His_kinase_dom"/>
</dbReference>
<dbReference type="SUPFAM" id="SSF55874">
    <property type="entry name" value="ATPase domain of HSP90 chaperone/DNA topoisomerase II/histidine kinase"/>
    <property type="match status" value="1"/>
</dbReference>
<dbReference type="Gene3D" id="6.10.340.10">
    <property type="match status" value="1"/>
</dbReference>
<dbReference type="Gene3D" id="3.30.565.10">
    <property type="entry name" value="Histidine kinase-like ATPase, C-terminal domain"/>
    <property type="match status" value="1"/>
</dbReference>
<evidence type="ECO:0000259" key="12">
    <source>
        <dbReference type="PROSITE" id="PS50109"/>
    </source>
</evidence>
<dbReference type="PANTHER" id="PTHR45436">
    <property type="entry name" value="SENSOR HISTIDINE KINASE YKOH"/>
    <property type="match status" value="1"/>
</dbReference>
<evidence type="ECO:0000256" key="11">
    <source>
        <dbReference type="SAM" id="MobiDB-lite"/>
    </source>
</evidence>
<feature type="region of interest" description="Disordered" evidence="11">
    <location>
        <begin position="89"/>
        <end position="108"/>
    </location>
</feature>
<dbReference type="CDD" id="cd00082">
    <property type="entry name" value="HisKA"/>
    <property type="match status" value="1"/>
</dbReference>
<reference evidence="14 15" key="1">
    <citation type="submission" date="2020-08" db="EMBL/GenBank/DDBJ databases">
        <title>Genomic Encyclopedia of Type Strains, Phase III (KMG-III): the genomes of soil and plant-associated and newly described type strains.</title>
        <authorList>
            <person name="Whitman W."/>
        </authorList>
    </citation>
    <scope>NUCLEOTIDE SEQUENCE [LARGE SCALE GENOMIC DNA]</scope>
    <source>
        <strain evidence="14 15">CECT 3266</strain>
    </source>
</reference>
<dbReference type="EMBL" id="JACHJH010000002">
    <property type="protein sequence ID" value="MBB4892760.1"/>
    <property type="molecule type" value="Genomic_DNA"/>
</dbReference>
<evidence type="ECO:0000256" key="7">
    <source>
        <dbReference type="ARBA" id="ARBA00022777"/>
    </source>
</evidence>
<dbReference type="InterPro" id="IPR003660">
    <property type="entry name" value="HAMP_dom"/>
</dbReference>
<evidence type="ECO:0000256" key="6">
    <source>
        <dbReference type="ARBA" id="ARBA00022692"/>
    </source>
</evidence>
<dbReference type="Proteomes" id="UP000556084">
    <property type="component" value="Unassembled WGS sequence"/>
</dbReference>